<keyword evidence="2" id="KW-1185">Reference proteome</keyword>
<organism evidence="1 2">
    <name type="scientific">Glycomyces artemisiae</name>
    <dbReference type="NCBI Taxonomy" id="1076443"/>
    <lineage>
        <taxon>Bacteria</taxon>
        <taxon>Bacillati</taxon>
        <taxon>Actinomycetota</taxon>
        <taxon>Actinomycetes</taxon>
        <taxon>Glycomycetales</taxon>
        <taxon>Glycomycetaceae</taxon>
        <taxon>Glycomyces</taxon>
    </lineage>
</organism>
<reference evidence="1 2" key="1">
    <citation type="submission" date="2018-03" db="EMBL/GenBank/DDBJ databases">
        <title>Genomic Encyclopedia of Type Strains, Phase III (KMG-III): the genomes of soil and plant-associated and newly described type strains.</title>
        <authorList>
            <person name="Whitman W."/>
        </authorList>
    </citation>
    <scope>NUCLEOTIDE SEQUENCE [LARGE SCALE GENOMIC DNA]</scope>
    <source>
        <strain evidence="1 2">CGMCC 4.7067</strain>
    </source>
</reference>
<sequence>MERIDWFKINERSQQKYANFMAALASLGTVLEDADRIVKAYTDAYETERPTGYAVVEPEELKDAAEDLTASLNSLVAKGRKHEAKLKAWEWS</sequence>
<proteinExistence type="predicted"/>
<name>A0A2T0UXI6_9ACTN</name>
<protein>
    <submittedName>
        <fullName evidence="1">Uncharacterized protein</fullName>
    </submittedName>
</protein>
<comment type="caution">
    <text evidence="1">The sequence shown here is derived from an EMBL/GenBank/DDBJ whole genome shotgun (WGS) entry which is preliminary data.</text>
</comment>
<dbReference type="AlphaFoldDB" id="A0A2T0UXI6"/>
<evidence type="ECO:0000313" key="1">
    <source>
        <dbReference type="EMBL" id="PRY62558.1"/>
    </source>
</evidence>
<dbReference type="Proteomes" id="UP000238176">
    <property type="component" value="Unassembled WGS sequence"/>
</dbReference>
<gene>
    <name evidence="1" type="ORF">B0I28_101892</name>
</gene>
<dbReference type="RefSeq" id="WP_106362562.1">
    <property type="nucleotide sequence ID" value="NZ_PVTJ01000001.1"/>
</dbReference>
<dbReference type="EMBL" id="PVTJ01000001">
    <property type="protein sequence ID" value="PRY62558.1"/>
    <property type="molecule type" value="Genomic_DNA"/>
</dbReference>
<evidence type="ECO:0000313" key="2">
    <source>
        <dbReference type="Proteomes" id="UP000238176"/>
    </source>
</evidence>
<dbReference type="OrthoDB" id="5191762at2"/>
<accession>A0A2T0UXI6</accession>